<proteinExistence type="predicted"/>
<dbReference type="AlphaFoldDB" id="A0AAV9IAP6"/>
<evidence type="ECO:0000313" key="3">
    <source>
        <dbReference type="EMBL" id="KAK4524453.1"/>
    </source>
</evidence>
<keyword evidence="4" id="KW-1185">Reference proteome</keyword>
<dbReference type="EMBL" id="JANCYU010000023">
    <property type="protein sequence ID" value="KAK4524453.1"/>
    <property type="molecule type" value="Genomic_DNA"/>
</dbReference>
<name>A0AAV9IAP6_9RHOD</name>
<keyword evidence="1" id="KW-0175">Coiled coil</keyword>
<evidence type="ECO:0000256" key="1">
    <source>
        <dbReference type="SAM" id="Coils"/>
    </source>
</evidence>
<comment type="caution">
    <text evidence="3">The sequence shown here is derived from an EMBL/GenBank/DDBJ whole genome shotgun (WGS) entry which is preliminary data.</text>
</comment>
<feature type="region of interest" description="Disordered" evidence="2">
    <location>
        <begin position="162"/>
        <end position="183"/>
    </location>
</feature>
<sequence>MNSHGQYSHTTNNRTRQRNTMAEHHFPMDNDSSAVASSSSPYQATCYPPFNPSQPLMYVPMTIEGGMLRPITGDVGGLQIPFHNGIPIVWGFRYNNNSNEVDTINSNDRSNQAVLLESSMPSTTDTITTAAYHRQLALTGQQPLGWLPQHVSGSNYTQAVPYGRPVGRRMKPRSRSQGTSSGSKDWEVCFEQMDSCGSVVNGLRRAFSSQGQSSLCFVGIEIEKRRMHKLLVEEHILRNVLVQHLRQCQGSKHYCNEIFRAVFSLCFSTADAESLVEKCMLCLNKTCSYEASRSLIPSLFVEKLDIYVSCLYDHVERVRRILSDQFVERKESSFVDKGTWERYLSNLQYYQGKAASFLYCRQQLHYLQKQLDELGQSLCHFENDAISRSGKERLLETRSFKVFLESFHSKLEQQVSVDWMTECESKLLVHIMKLFSSSHNIFRYLEASVVSDLEYLRDSKDNVQRQALKLESFSKLHKRYAAAKEVAKEVNRLMEMKQQRCETMLQERKRLQELNVSLAKILKNYGREHLSRELRREINSLLKVQRNIDAGMEQLFSISFQEVLELIRTSLVESGKKPTRKTARFSLNIPASVVIMESTSTPKSAVSVDIVSPRQRHHRMKSNPDALLHVDRLSPSGFSQMENDDASPDVESISFSQVSSSSVGSCIGEDSVQMVRNHVTRCEKQQVERGNNSRLSTPQKEVSRGLEYAIRTLNLRRLDETTNASCYFDGTVRKCHSTASTPRREDVKDLSCLKKTKTTTVASPKAFVQPITTTTTTTNNTFPLHHRSQRSQSFDDIIVL</sequence>
<organism evidence="3 4">
    <name type="scientific">Galdieria yellowstonensis</name>
    <dbReference type="NCBI Taxonomy" id="3028027"/>
    <lineage>
        <taxon>Eukaryota</taxon>
        <taxon>Rhodophyta</taxon>
        <taxon>Bangiophyceae</taxon>
        <taxon>Galdieriales</taxon>
        <taxon>Galdieriaceae</taxon>
        <taxon>Galdieria</taxon>
    </lineage>
</organism>
<evidence type="ECO:0000313" key="4">
    <source>
        <dbReference type="Proteomes" id="UP001300502"/>
    </source>
</evidence>
<feature type="coiled-coil region" evidence="1">
    <location>
        <begin position="487"/>
        <end position="514"/>
    </location>
</feature>
<accession>A0AAV9IAP6</accession>
<evidence type="ECO:0000256" key="2">
    <source>
        <dbReference type="SAM" id="MobiDB-lite"/>
    </source>
</evidence>
<protein>
    <submittedName>
        <fullName evidence="3">Uncharacterized protein</fullName>
    </submittedName>
</protein>
<reference evidence="3 4" key="1">
    <citation type="submission" date="2022-07" db="EMBL/GenBank/DDBJ databases">
        <title>Genome-wide signatures of adaptation to extreme environments.</title>
        <authorList>
            <person name="Cho C.H."/>
            <person name="Yoon H.S."/>
        </authorList>
    </citation>
    <scope>NUCLEOTIDE SEQUENCE [LARGE SCALE GENOMIC DNA]</scope>
    <source>
        <strain evidence="3 4">108.79 E11</strain>
    </source>
</reference>
<gene>
    <name evidence="3" type="ORF">GAYE_SCF03G2354</name>
</gene>
<dbReference type="Proteomes" id="UP001300502">
    <property type="component" value="Unassembled WGS sequence"/>
</dbReference>